<dbReference type="EMBL" id="NGJZ01000003">
    <property type="protein sequence ID" value="RSU06411.1"/>
    <property type="molecule type" value="Genomic_DNA"/>
</dbReference>
<dbReference type="OrthoDB" id="9798107at2"/>
<feature type="binding site" evidence="1">
    <location>
        <position position="280"/>
    </location>
    <ligand>
        <name>Mg(2+)</name>
        <dbReference type="ChEBI" id="CHEBI:18420"/>
        <label>1</label>
    </ligand>
</feature>
<evidence type="ECO:0000256" key="1">
    <source>
        <dbReference type="PIRSR" id="PIRSR605502-1"/>
    </source>
</evidence>
<comment type="caution">
    <text evidence="2">The sequence shown here is derived from an EMBL/GenBank/DDBJ whole genome shotgun (WGS) entry which is preliminary data.</text>
</comment>
<comment type="cofactor">
    <cofactor evidence="1">
        <name>Mg(2+)</name>
        <dbReference type="ChEBI" id="CHEBI:18420"/>
    </cofactor>
    <text evidence="1">Binds 2 magnesium ions per subunit.</text>
</comment>
<feature type="binding site" evidence="1">
    <location>
        <position position="283"/>
    </location>
    <ligand>
        <name>Mg(2+)</name>
        <dbReference type="ChEBI" id="CHEBI:18420"/>
        <label>1</label>
    </ligand>
</feature>
<sequence>MTSKEERVRGVLIGGALGDAMGMPTELWTQAMIQEEFPRGVQKLVSSINKGAIMRDMKAGQITDDTINVLFILEMICEAKGQLSVETYLEKLMDWTQNSPIADLVSGPSTRRALEQMKQGISIYETGRFGTTNGASMKIAPIGLIRDYKRMDELVETVHQICIPTHNTGIAIAGASAVAASISYAISGGQSLEDLWSLAEKSIRMGLKKGYDVPTASLVKRLVRAKEIAQEPDTAIKRLYEELGTGTETIETIPAVFAVITLAEGNPNKAVKLAASLGGDTDTIGAIAGGICGALHPDFSQEDVVLLETVNQLDFHQLTKKIMPYVI</sequence>
<keyword evidence="1" id="KW-0479">Metal-binding</keyword>
<dbReference type="PANTHER" id="PTHR16222">
    <property type="entry name" value="ADP-RIBOSYLGLYCOHYDROLASE"/>
    <property type="match status" value="1"/>
</dbReference>
<evidence type="ECO:0000313" key="3">
    <source>
        <dbReference type="Proteomes" id="UP000288669"/>
    </source>
</evidence>
<organism evidence="2 3">
    <name type="scientific">Vagococcus entomophilus</name>
    <dbReference type="NCBI Taxonomy" id="1160095"/>
    <lineage>
        <taxon>Bacteria</taxon>
        <taxon>Bacillati</taxon>
        <taxon>Bacillota</taxon>
        <taxon>Bacilli</taxon>
        <taxon>Lactobacillales</taxon>
        <taxon>Enterococcaceae</taxon>
        <taxon>Vagococcus</taxon>
    </lineage>
</organism>
<reference evidence="2 3" key="1">
    <citation type="submission" date="2017-05" db="EMBL/GenBank/DDBJ databases">
        <title>Vagococcus spp. assemblies.</title>
        <authorList>
            <person name="Gulvik C.A."/>
        </authorList>
    </citation>
    <scope>NUCLEOTIDE SEQUENCE [LARGE SCALE GENOMIC DNA]</scope>
    <source>
        <strain evidence="2 3">DSM 24756</strain>
    </source>
</reference>
<feature type="binding site" evidence="1">
    <location>
        <position position="64"/>
    </location>
    <ligand>
        <name>Mg(2+)</name>
        <dbReference type="ChEBI" id="CHEBI:18420"/>
        <label>1</label>
    </ligand>
</feature>
<dbReference type="GO" id="GO:0016787">
    <property type="term" value="F:hydrolase activity"/>
    <property type="evidence" value="ECO:0007669"/>
    <property type="project" value="UniProtKB-KW"/>
</dbReference>
<name>A0A430AFB5_9ENTE</name>
<feature type="binding site" evidence="1">
    <location>
        <position position="282"/>
    </location>
    <ligand>
        <name>Mg(2+)</name>
        <dbReference type="ChEBI" id="CHEBI:18420"/>
        <label>1</label>
    </ligand>
</feature>
<dbReference type="InterPro" id="IPR005502">
    <property type="entry name" value="Ribosyl_crysJ1"/>
</dbReference>
<protein>
    <submittedName>
        <fullName evidence="2">ADP-ribosylglycohydrolase</fullName>
    </submittedName>
</protein>
<feature type="binding site" evidence="1">
    <location>
        <position position="65"/>
    </location>
    <ligand>
        <name>Mg(2+)</name>
        <dbReference type="ChEBI" id="CHEBI:18420"/>
        <label>1</label>
    </ligand>
</feature>
<dbReference type="PANTHER" id="PTHR16222:SF12">
    <property type="entry name" value="ADP-RIBOSYLGLYCOHYDROLASE-RELATED"/>
    <property type="match status" value="1"/>
</dbReference>
<dbReference type="Pfam" id="PF03747">
    <property type="entry name" value="ADP_ribosyl_GH"/>
    <property type="match status" value="1"/>
</dbReference>
<evidence type="ECO:0000313" key="2">
    <source>
        <dbReference type="EMBL" id="RSU06411.1"/>
    </source>
</evidence>
<dbReference type="Proteomes" id="UP000288669">
    <property type="component" value="Unassembled WGS sequence"/>
</dbReference>
<feature type="binding site" evidence="1">
    <location>
        <position position="63"/>
    </location>
    <ligand>
        <name>Mg(2+)</name>
        <dbReference type="ChEBI" id="CHEBI:18420"/>
        <label>1</label>
    </ligand>
</feature>
<dbReference type="GO" id="GO:0046872">
    <property type="term" value="F:metal ion binding"/>
    <property type="evidence" value="ECO:0007669"/>
    <property type="project" value="UniProtKB-KW"/>
</dbReference>
<keyword evidence="1" id="KW-0460">Magnesium</keyword>
<accession>A0A430AFB5</accession>
<dbReference type="SUPFAM" id="SSF101478">
    <property type="entry name" value="ADP-ribosylglycohydrolase"/>
    <property type="match status" value="1"/>
</dbReference>
<dbReference type="AlphaFoldDB" id="A0A430AFB5"/>
<gene>
    <name evidence="2" type="ORF">CBF30_09155</name>
</gene>
<dbReference type="InterPro" id="IPR050792">
    <property type="entry name" value="ADP-ribosylglycohydrolase"/>
</dbReference>
<proteinExistence type="predicted"/>
<dbReference type="InterPro" id="IPR036705">
    <property type="entry name" value="Ribosyl_crysJ1_sf"/>
</dbReference>
<dbReference type="Gene3D" id="1.10.4080.10">
    <property type="entry name" value="ADP-ribosylation/Crystallin J1"/>
    <property type="match status" value="1"/>
</dbReference>
<dbReference type="RefSeq" id="WP_126825607.1">
    <property type="nucleotide sequence ID" value="NZ_JBHLWU010000001.1"/>
</dbReference>
<keyword evidence="2" id="KW-0378">Hydrolase</keyword>
<keyword evidence="3" id="KW-1185">Reference proteome</keyword>